<feature type="transmembrane region" description="Helical" evidence="6">
    <location>
        <begin position="275"/>
        <end position="296"/>
    </location>
</feature>
<keyword evidence="5 6" id="KW-0472">Membrane</keyword>
<keyword evidence="9" id="KW-1185">Reference proteome</keyword>
<dbReference type="GO" id="GO:0005886">
    <property type="term" value="C:plasma membrane"/>
    <property type="evidence" value="ECO:0007669"/>
    <property type="project" value="UniProtKB-SubCell"/>
</dbReference>
<feature type="domain" description="Major facilitator superfamily (MFS) profile" evidence="7">
    <location>
        <begin position="20"/>
        <end position="431"/>
    </location>
</feature>
<sequence>MARGDLSTQSAGQEAGFAASLGPLLILALLIAVGFTAMGSFGMVQESAKVELHLSDTALGLLQGLGAAVPLVVFSVPIGILVDRYNRVRLLVGLMLLWTLGTALTAAAPDVSTLFAARMLTGIGVTGALTAALSLSADFCRPAQRGRALLIVNLGKSLGTAAAFALTGWIFGLLAHGAVPAGLAMAPWRGAHAILAGIGLLLSLPLLALREPPRHEVEAAPNSPFRVVAAELWARREFLAPLFAGQVAVVMADAAAGIWVSPVLQRSYGLSPEDFGGWVGAIVFISGVLGSMLGGASADLGQKSSVRGGLLVGAVIAAGVGVPSALFPVMPNVLAFGAALFVLVLCGAITGLVVSVALTVWLPNELRGLSIGAFIAVAGLIGFGLAPSLVTVVSGVLGGETHLGQGLAVVGVVTSALSFLAFIQAMRRAPI</sequence>
<dbReference type="InterPro" id="IPR036259">
    <property type="entry name" value="MFS_trans_sf"/>
</dbReference>
<keyword evidence="4 6" id="KW-1133">Transmembrane helix</keyword>
<feature type="transmembrane region" description="Helical" evidence="6">
    <location>
        <begin position="191"/>
        <end position="209"/>
    </location>
</feature>
<organism evidence="8 9">
    <name type="scientific">Qipengyuania algicida</name>
    <dbReference type="NCBI Taxonomy" id="1836209"/>
    <lineage>
        <taxon>Bacteria</taxon>
        <taxon>Pseudomonadati</taxon>
        <taxon>Pseudomonadota</taxon>
        <taxon>Alphaproteobacteria</taxon>
        <taxon>Sphingomonadales</taxon>
        <taxon>Erythrobacteraceae</taxon>
        <taxon>Qipengyuania</taxon>
    </lineage>
</organism>
<evidence type="ECO:0000313" key="9">
    <source>
        <dbReference type="Proteomes" id="UP000439780"/>
    </source>
</evidence>
<feature type="transmembrane region" description="Helical" evidence="6">
    <location>
        <begin position="158"/>
        <end position="179"/>
    </location>
</feature>
<comment type="subcellular location">
    <subcellularLocation>
        <location evidence="1">Cell membrane</location>
        <topology evidence="1">Multi-pass membrane protein</topology>
    </subcellularLocation>
</comment>
<dbReference type="InterPro" id="IPR011701">
    <property type="entry name" value="MFS"/>
</dbReference>
<dbReference type="PANTHER" id="PTHR43124:SF3">
    <property type="entry name" value="CHLORAMPHENICOL EFFLUX PUMP RV0191"/>
    <property type="match status" value="1"/>
</dbReference>
<feature type="transmembrane region" description="Helical" evidence="6">
    <location>
        <begin position="21"/>
        <end position="41"/>
    </location>
</feature>
<accession>A0A845ALG9</accession>
<keyword evidence="2" id="KW-1003">Cell membrane</keyword>
<feature type="transmembrane region" description="Helical" evidence="6">
    <location>
        <begin position="308"/>
        <end position="327"/>
    </location>
</feature>
<proteinExistence type="predicted"/>
<feature type="transmembrane region" description="Helical" evidence="6">
    <location>
        <begin position="403"/>
        <end position="423"/>
    </location>
</feature>
<dbReference type="SUPFAM" id="SSF103473">
    <property type="entry name" value="MFS general substrate transporter"/>
    <property type="match status" value="1"/>
</dbReference>
<feature type="transmembrane region" description="Helical" evidence="6">
    <location>
        <begin position="61"/>
        <end position="81"/>
    </location>
</feature>
<evidence type="ECO:0000313" key="8">
    <source>
        <dbReference type="EMBL" id="MXP29731.1"/>
    </source>
</evidence>
<evidence type="ECO:0000256" key="5">
    <source>
        <dbReference type="ARBA" id="ARBA00023136"/>
    </source>
</evidence>
<feature type="transmembrane region" description="Helical" evidence="6">
    <location>
        <begin position="238"/>
        <end position="260"/>
    </location>
</feature>
<dbReference type="Pfam" id="PF07690">
    <property type="entry name" value="MFS_1"/>
    <property type="match status" value="1"/>
</dbReference>
<dbReference type="InterPro" id="IPR050189">
    <property type="entry name" value="MFS_Efflux_Transporters"/>
</dbReference>
<feature type="transmembrane region" description="Helical" evidence="6">
    <location>
        <begin position="115"/>
        <end position="137"/>
    </location>
</feature>
<dbReference type="EMBL" id="WTYA01000010">
    <property type="protein sequence ID" value="MXP29731.1"/>
    <property type="molecule type" value="Genomic_DNA"/>
</dbReference>
<evidence type="ECO:0000256" key="4">
    <source>
        <dbReference type="ARBA" id="ARBA00022989"/>
    </source>
</evidence>
<dbReference type="PROSITE" id="PS50850">
    <property type="entry name" value="MFS"/>
    <property type="match status" value="1"/>
</dbReference>
<dbReference type="PANTHER" id="PTHR43124">
    <property type="entry name" value="PURINE EFFLUX PUMP PBUE"/>
    <property type="match status" value="1"/>
</dbReference>
<dbReference type="Proteomes" id="UP000439780">
    <property type="component" value="Unassembled WGS sequence"/>
</dbReference>
<evidence type="ECO:0000259" key="7">
    <source>
        <dbReference type="PROSITE" id="PS50850"/>
    </source>
</evidence>
<comment type="caution">
    <text evidence="8">The sequence shown here is derived from an EMBL/GenBank/DDBJ whole genome shotgun (WGS) entry which is preliminary data.</text>
</comment>
<evidence type="ECO:0000256" key="2">
    <source>
        <dbReference type="ARBA" id="ARBA00022475"/>
    </source>
</evidence>
<dbReference type="InterPro" id="IPR020846">
    <property type="entry name" value="MFS_dom"/>
</dbReference>
<reference evidence="8 9" key="1">
    <citation type="submission" date="2019-12" db="EMBL/GenBank/DDBJ databases">
        <title>Genomic-based taxomic classification of the family Erythrobacteraceae.</title>
        <authorList>
            <person name="Xu L."/>
        </authorList>
    </citation>
    <scope>NUCLEOTIDE SEQUENCE [LARGE SCALE GENOMIC DNA]</scope>
    <source>
        <strain evidence="8 9">KEMB 9005-328</strain>
    </source>
</reference>
<protein>
    <submittedName>
        <fullName evidence="8">MFS transporter</fullName>
    </submittedName>
</protein>
<feature type="transmembrane region" description="Helical" evidence="6">
    <location>
        <begin position="333"/>
        <end position="362"/>
    </location>
</feature>
<dbReference type="GO" id="GO:0022857">
    <property type="term" value="F:transmembrane transporter activity"/>
    <property type="evidence" value="ECO:0007669"/>
    <property type="project" value="InterPro"/>
</dbReference>
<dbReference type="Gene3D" id="1.20.1250.20">
    <property type="entry name" value="MFS general substrate transporter like domains"/>
    <property type="match status" value="1"/>
</dbReference>
<feature type="transmembrane region" description="Helical" evidence="6">
    <location>
        <begin position="88"/>
        <end position="109"/>
    </location>
</feature>
<feature type="transmembrane region" description="Helical" evidence="6">
    <location>
        <begin position="374"/>
        <end position="397"/>
    </location>
</feature>
<evidence type="ECO:0000256" key="1">
    <source>
        <dbReference type="ARBA" id="ARBA00004651"/>
    </source>
</evidence>
<gene>
    <name evidence="8" type="ORF">GRI58_13030</name>
</gene>
<dbReference type="AlphaFoldDB" id="A0A845ALG9"/>
<dbReference type="OrthoDB" id="7187764at2"/>
<evidence type="ECO:0000256" key="3">
    <source>
        <dbReference type="ARBA" id="ARBA00022692"/>
    </source>
</evidence>
<evidence type="ECO:0000256" key="6">
    <source>
        <dbReference type="SAM" id="Phobius"/>
    </source>
</evidence>
<name>A0A845ALG9_9SPHN</name>
<keyword evidence="3 6" id="KW-0812">Transmembrane</keyword>